<dbReference type="HAMAP" id="MF_00454">
    <property type="entry name" value="FluC"/>
    <property type="match status" value="1"/>
</dbReference>
<dbReference type="Pfam" id="PF02537">
    <property type="entry name" value="CRCB"/>
    <property type="match status" value="1"/>
</dbReference>
<dbReference type="Proteomes" id="UP000591626">
    <property type="component" value="Unassembled WGS sequence"/>
</dbReference>
<evidence type="ECO:0000256" key="3">
    <source>
        <dbReference type="ARBA" id="ARBA00022692"/>
    </source>
</evidence>
<dbReference type="GO" id="GO:0140114">
    <property type="term" value="P:cellular detoxification of fluoride"/>
    <property type="evidence" value="ECO:0007669"/>
    <property type="project" value="UniProtKB-UniRule"/>
</dbReference>
<feature type="transmembrane region" description="Helical" evidence="10">
    <location>
        <begin position="88"/>
        <end position="106"/>
    </location>
</feature>
<keyword evidence="4 10" id="KW-1133">Transmembrane helix</keyword>
<evidence type="ECO:0000256" key="7">
    <source>
        <dbReference type="ARBA" id="ARBA00035120"/>
    </source>
</evidence>
<evidence type="ECO:0000256" key="2">
    <source>
        <dbReference type="ARBA" id="ARBA00022475"/>
    </source>
</evidence>
<feature type="transmembrane region" description="Helical" evidence="10">
    <location>
        <begin position="36"/>
        <end position="56"/>
    </location>
</feature>
<feature type="transmembrane region" description="Helical" evidence="10">
    <location>
        <begin position="61"/>
        <end position="82"/>
    </location>
</feature>
<keyword evidence="5 10" id="KW-0472">Membrane</keyword>
<keyword evidence="10" id="KW-0813">Transport</keyword>
<comment type="similarity">
    <text evidence="7 10">Belongs to the fluoride channel Fluc/FEX (TC 1.A.43) family.</text>
</comment>
<evidence type="ECO:0000313" key="11">
    <source>
        <dbReference type="EMBL" id="NJJ03218.1"/>
    </source>
</evidence>
<comment type="caution">
    <text evidence="11">The sequence shown here is derived from an EMBL/GenBank/DDBJ whole genome shotgun (WGS) entry which is preliminary data.</text>
</comment>
<comment type="catalytic activity">
    <reaction evidence="8">
        <text>fluoride(in) = fluoride(out)</text>
        <dbReference type="Rhea" id="RHEA:76159"/>
        <dbReference type="ChEBI" id="CHEBI:17051"/>
    </reaction>
    <physiologicalReaction direction="left-to-right" evidence="8">
        <dbReference type="Rhea" id="RHEA:76160"/>
    </physiologicalReaction>
</comment>
<comment type="function">
    <text evidence="9 10">Fluoride-specific ion channel. Important for reducing fluoride concentration in the cell, thus reducing its toxicity.</text>
</comment>
<keyword evidence="3 10" id="KW-0812">Transmembrane</keyword>
<protein>
    <recommendedName>
        <fullName evidence="10">Fluoride-specific ion channel FluC</fullName>
    </recommendedName>
</protein>
<accession>A0AAP6XL22</accession>
<organism evidence="11 12">
    <name type="scientific">Corynebacterium coyleae</name>
    <dbReference type="NCBI Taxonomy" id="53374"/>
    <lineage>
        <taxon>Bacteria</taxon>
        <taxon>Bacillati</taxon>
        <taxon>Actinomycetota</taxon>
        <taxon>Actinomycetes</taxon>
        <taxon>Mycobacteriales</taxon>
        <taxon>Corynebacteriaceae</taxon>
        <taxon>Corynebacterium</taxon>
    </lineage>
</organism>
<feature type="binding site" evidence="10">
    <location>
        <position position="71"/>
    </location>
    <ligand>
        <name>Na(+)</name>
        <dbReference type="ChEBI" id="CHEBI:29101"/>
        <note>structural</note>
    </ligand>
</feature>
<comment type="subcellular location">
    <subcellularLocation>
        <location evidence="1 10">Cell membrane</location>
        <topology evidence="1 10">Multi-pass membrane protein</topology>
    </subcellularLocation>
</comment>
<dbReference type="InterPro" id="IPR003691">
    <property type="entry name" value="FluC"/>
</dbReference>
<evidence type="ECO:0000256" key="9">
    <source>
        <dbReference type="ARBA" id="ARBA00049940"/>
    </source>
</evidence>
<dbReference type="GO" id="GO:0062054">
    <property type="term" value="F:fluoride channel activity"/>
    <property type="evidence" value="ECO:0007669"/>
    <property type="project" value="UniProtKB-UniRule"/>
</dbReference>
<dbReference type="GO" id="GO:0046872">
    <property type="term" value="F:metal ion binding"/>
    <property type="evidence" value="ECO:0007669"/>
    <property type="project" value="UniProtKB-KW"/>
</dbReference>
<evidence type="ECO:0000256" key="1">
    <source>
        <dbReference type="ARBA" id="ARBA00004651"/>
    </source>
</evidence>
<dbReference type="GO" id="GO:0005886">
    <property type="term" value="C:plasma membrane"/>
    <property type="evidence" value="ECO:0007669"/>
    <property type="project" value="UniProtKB-SubCell"/>
</dbReference>
<evidence type="ECO:0000256" key="8">
    <source>
        <dbReference type="ARBA" id="ARBA00035585"/>
    </source>
</evidence>
<feature type="binding site" evidence="10">
    <location>
        <position position="68"/>
    </location>
    <ligand>
        <name>Na(+)</name>
        <dbReference type="ChEBI" id="CHEBI:29101"/>
        <note>structural</note>
    </ligand>
</feature>
<keyword evidence="6 10" id="KW-0407">Ion channel</keyword>
<reference evidence="11 12" key="1">
    <citation type="submission" date="2020-03" db="EMBL/GenBank/DDBJ databases">
        <title>Draft genome sequences of bacterial isolates from the female urobiome.</title>
        <authorList>
            <person name="Miller-Ensminger T."/>
            <person name="Wolfe A.J."/>
            <person name="Putonti C."/>
        </authorList>
    </citation>
    <scope>NUCLEOTIDE SEQUENCE [LARGE SCALE GENOMIC DNA]</scope>
    <source>
        <strain evidence="11 12">UMB8490</strain>
    </source>
</reference>
<evidence type="ECO:0000256" key="6">
    <source>
        <dbReference type="ARBA" id="ARBA00023303"/>
    </source>
</evidence>
<comment type="activity regulation">
    <text evidence="10">Na(+) is not transported, but it plays an essential structural role and its presence is essential for fluoride channel function.</text>
</comment>
<dbReference type="EMBL" id="JAAUVV010000002">
    <property type="protein sequence ID" value="NJJ03218.1"/>
    <property type="molecule type" value="Genomic_DNA"/>
</dbReference>
<evidence type="ECO:0000256" key="10">
    <source>
        <dbReference type="HAMAP-Rule" id="MF_00454"/>
    </source>
</evidence>
<dbReference type="RefSeq" id="WP_070829378.1">
    <property type="nucleotide sequence ID" value="NZ_JAAUVV010000002.1"/>
</dbReference>
<evidence type="ECO:0000313" key="12">
    <source>
        <dbReference type="Proteomes" id="UP000591626"/>
    </source>
</evidence>
<evidence type="ECO:0000256" key="5">
    <source>
        <dbReference type="ARBA" id="ARBA00023136"/>
    </source>
</evidence>
<keyword evidence="10" id="KW-0479">Metal-binding</keyword>
<keyword evidence="10" id="KW-0406">Ion transport</keyword>
<name>A0AAP6XL22_9CORY</name>
<keyword evidence="2 10" id="KW-1003">Cell membrane</keyword>
<dbReference type="AlphaFoldDB" id="A0AAP6XL22"/>
<sequence>MRIDDTLTTTFTVALGAALGAVVRHLVILGAAPGSTAALALTFAVNIAGCFAMGLFKPGPLWGTGFLGGLTTYSAVSVAAMQSQAIEALGIIALSYATAIGAWFAGDALRSRRNA</sequence>
<proteinExistence type="inferred from homology"/>
<gene>
    <name evidence="10" type="primary">fluC</name>
    <name evidence="10" type="synonym">crcB</name>
    <name evidence="11" type="ORF">HC138_02355</name>
</gene>
<keyword evidence="10" id="KW-0915">Sodium</keyword>
<evidence type="ECO:0000256" key="4">
    <source>
        <dbReference type="ARBA" id="ARBA00022989"/>
    </source>
</evidence>